<dbReference type="InterPro" id="IPR000620">
    <property type="entry name" value="EamA_dom"/>
</dbReference>
<evidence type="ECO:0000256" key="3">
    <source>
        <dbReference type="ARBA" id="ARBA00022692"/>
    </source>
</evidence>
<dbReference type="Pfam" id="PF00892">
    <property type="entry name" value="EamA"/>
    <property type="match status" value="2"/>
</dbReference>
<organism evidence="9 10">
    <name type="scientific">Dyella flava</name>
    <dbReference type="NCBI Taxonomy" id="1920170"/>
    <lineage>
        <taxon>Bacteria</taxon>
        <taxon>Pseudomonadati</taxon>
        <taxon>Pseudomonadota</taxon>
        <taxon>Gammaproteobacteria</taxon>
        <taxon>Lysobacterales</taxon>
        <taxon>Rhodanobacteraceae</taxon>
        <taxon>Dyella</taxon>
    </lineage>
</organism>
<keyword evidence="4 7" id="KW-1133">Transmembrane helix</keyword>
<dbReference type="PANTHER" id="PTHR42920:SF11">
    <property type="entry name" value="INNER MEMBRANE PROTEIN YTFF"/>
    <property type="match status" value="1"/>
</dbReference>
<dbReference type="InterPro" id="IPR037185">
    <property type="entry name" value="EmrE-like"/>
</dbReference>
<dbReference type="Proteomes" id="UP001430149">
    <property type="component" value="Unassembled WGS sequence"/>
</dbReference>
<dbReference type="InterPro" id="IPR051258">
    <property type="entry name" value="Diverse_Substrate_Transporter"/>
</dbReference>
<feature type="transmembrane region" description="Helical" evidence="7">
    <location>
        <begin position="212"/>
        <end position="230"/>
    </location>
</feature>
<feature type="transmembrane region" description="Helical" evidence="7">
    <location>
        <begin position="236"/>
        <end position="256"/>
    </location>
</feature>
<gene>
    <name evidence="9" type="ORF">ISP19_05460</name>
</gene>
<keyword evidence="2" id="KW-1003">Cell membrane</keyword>
<feature type="region of interest" description="Disordered" evidence="6">
    <location>
        <begin position="323"/>
        <end position="373"/>
    </location>
</feature>
<proteinExistence type="predicted"/>
<sequence>MPFWRLRSVWRPNRLPPVNSAPPSYAKGIAQALLAAALFGVSTPLAKLLLGDIAPGMLAGLLYAGSGAGLLLWWLWRRVNAGESHEAALVPRDLPWLAGAVLFGGILGPLLLMFGLTHTPASSASLLLNMESVLTAVLAWVVFRENVDHRVLLGMLAIVAGGGLLSVQRIGFGGAGFGAIAIVGACLCWAIDNNFTRPISGSDPVQIAGLKGAVAGCINIGIAVAAGYHFPAPFRLIAAGLLGLAGYGVSLVLFVLALRSLGTARTSAYFSTAPFLGACVALWLFGEHPGTSFWLAGALMVVGVWLHISERHEHEHVHEAITHSHRHRHDEHHQHTHDFPWDGKEPHTHPHTHEPLRHSHPHYPDLHHRHKHS</sequence>
<feature type="transmembrane region" description="Helical" evidence="7">
    <location>
        <begin position="29"/>
        <end position="50"/>
    </location>
</feature>
<keyword evidence="3 7" id="KW-0812">Transmembrane</keyword>
<feature type="compositionally biased region" description="Basic and acidic residues" evidence="6">
    <location>
        <begin position="331"/>
        <end position="366"/>
    </location>
</feature>
<evidence type="ECO:0000313" key="10">
    <source>
        <dbReference type="Proteomes" id="UP001430149"/>
    </source>
</evidence>
<feature type="transmembrane region" description="Helical" evidence="7">
    <location>
        <begin position="126"/>
        <end position="143"/>
    </location>
</feature>
<evidence type="ECO:0000256" key="1">
    <source>
        <dbReference type="ARBA" id="ARBA00004651"/>
    </source>
</evidence>
<protein>
    <submittedName>
        <fullName evidence="9">EamA family transporter</fullName>
    </submittedName>
</protein>
<feature type="transmembrane region" description="Helical" evidence="7">
    <location>
        <begin position="96"/>
        <end position="114"/>
    </location>
</feature>
<feature type="domain" description="EamA" evidence="8">
    <location>
        <begin position="27"/>
        <end position="165"/>
    </location>
</feature>
<feature type="transmembrane region" description="Helical" evidence="7">
    <location>
        <begin position="170"/>
        <end position="191"/>
    </location>
</feature>
<name>A0ABS2K0N8_9GAMM</name>
<evidence type="ECO:0000313" key="9">
    <source>
        <dbReference type="EMBL" id="MBM7124821.1"/>
    </source>
</evidence>
<comment type="subcellular location">
    <subcellularLocation>
        <location evidence="1">Cell membrane</location>
        <topology evidence="1">Multi-pass membrane protein</topology>
    </subcellularLocation>
</comment>
<evidence type="ECO:0000256" key="2">
    <source>
        <dbReference type="ARBA" id="ARBA00022475"/>
    </source>
</evidence>
<dbReference type="Gene3D" id="1.10.3730.20">
    <property type="match status" value="2"/>
</dbReference>
<feature type="transmembrane region" description="Helical" evidence="7">
    <location>
        <begin position="57"/>
        <end position="76"/>
    </location>
</feature>
<keyword evidence="10" id="KW-1185">Reference proteome</keyword>
<feature type="transmembrane region" description="Helical" evidence="7">
    <location>
        <begin position="291"/>
        <end position="308"/>
    </location>
</feature>
<reference evidence="9" key="1">
    <citation type="submission" date="2020-10" db="EMBL/GenBank/DDBJ databases">
        <title>Phylogeny of dyella-like bacteria.</title>
        <authorList>
            <person name="Fu J."/>
        </authorList>
    </citation>
    <scope>NUCLEOTIDE SEQUENCE</scope>
    <source>
        <strain evidence="9">DHOC52</strain>
    </source>
</reference>
<evidence type="ECO:0000256" key="4">
    <source>
        <dbReference type="ARBA" id="ARBA00022989"/>
    </source>
</evidence>
<evidence type="ECO:0000256" key="7">
    <source>
        <dbReference type="SAM" id="Phobius"/>
    </source>
</evidence>
<feature type="domain" description="EamA" evidence="8">
    <location>
        <begin position="177"/>
        <end position="306"/>
    </location>
</feature>
<comment type="caution">
    <text evidence="9">The sequence shown here is derived from an EMBL/GenBank/DDBJ whole genome shotgun (WGS) entry which is preliminary data.</text>
</comment>
<keyword evidence="5 7" id="KW-0472">Membrane</keyword>
<feature type="transmembrane region" description="Helical" evidence="7">
    <location>
        <begin position="268"/>
        <end position="285"/>
    </location>
</feature>
<dbReference type="PANTHER" id="PTHR42920">
    <property type="entry name" value="OS03G0707200 PROTEIN-RELATED"/>
    <property type="match status" value="1"/>
</dbReference>
<evidence type="ECO:0000256" key="6">
    <source>
        <dbReference type="SAM" id="MobiDB-lite"/>
    </source>
</evidence>
<dbReference type="SUPFAM" id="SSF103481">
    <property type="entry name" value="Multidrug resistance efflux transporter EmrE"/>
    <property type="match status" value="2"/>
</dbReference>
<evidence type="ECO:0000259" key="8">
    <source>
        <dbReference type="Pfam" id="PF00892"/>
    </source>
</evidence>
<dbReference type="EMBL" id="JADIKE010000029">
    <property type="protein sequence ID" value="MBM7124821.1"/>
    <property type="molecule type" value="Genomic_DNA"/>
</dbReference>
<evidence type="ECO:0000256" key="5">
    <source>
        <dbReference type="ARBA" id="ARBA00023136"/>
    </source>
</evidence>
<accession>A0ABS2K0N8</accession>